<sequence>MHRSAPPLTMPNARRLLLLAGVCSVLAHVSGDRGPIGGVPLLWIVVDLGLLLGIHRWRQEVARLCLVLLSAFGALLFTGSAFTGSAPWFVPVLYVVMLLVLHSEPVREHLRQPANTSAA</sequence>
<dbReference type="RefSeq" id="WP_386053079.1">
    <property type="nucleotide sequence ID" value="NZ_JBHTKH010000007.1"/>
</dbReference>
<comment type="caution">
    <text evidence="2">The sequence shown here is derived from an EMBL/GenBank/DDBJ whole genome shotgun (WGS) entry which is preliminary data.</text>
</comment>
<protein>
    <submittedName>
        <fullName evidence="2">Uncharacterized protein</fullName>
    </submittedName>
</protein>
<name>A0ABW3MX77_9MICO</name>
<keyword evidence="1" id="KW-0472">Membrane</keyword>
<proteinExistence type="predicted"/>
<evidence type="ECO:0000313" key="3">
    <source>
        <dbReference type="Proteomes" id="UP001597046"/>
    </source>
</evidence>
<gene>
    <name evidence="2" type="ORF">ACFQ2V_12710</name>
</gene>
<dbReference type="EMBL" id="JBHTKH010000007">
    <property type="protein sequence ID" value="MFD1055170.1"/>
    <property type="molecule type" value="Genomic_DNA"/>
</dbReference>
<keyword evidence="3" id="KW-1185">Reference proteome</keyword>
<evidence type="ECO:0000313" key="2">
    <source>
        <dbReference type="EMBL" id="MFD1055170.1"/>
    </source>
</evidence>
<keyword evidence="1" id="KW-0812">Transmembrane</keyword>
<evidence type="ECO:0000256" key="1">
    <source>
        <dbReference type="SAM" id="Phobius"/>
    </source>
</evidence>
<accession>A0ABW3MX77</accession>
<reference evidence="3" key="1">
    <citation type="journal article" date="2019" name="Int. J. Syst. Evol. Microbiol.">
        <title>The Global Catalogue of Microorganisms (GCM) 10K type strain sequencing project: providing services to taxonomists for standard genome sequencing and annotation.</title>
        <authorList>
            <consortium name="The Broad Institute Genomics Platform"/>
            <consortium name="The Broad Institute Genome Sequencing Center for Infectious Disease"/>
            <person name="Wu L."/>
            <person name="Ma J."/>
        </authorList>
    </citation>
    <scope>NUCLEOTIDE SEQUENCE [LARGE SCALE GENOMIC DNA]</scope>
    <source>
        <strain evidence="3">CCUG 57508</strain>
    </source>
</reference>
<keyword evidence="1" id="KW-1133">Transmembrane helix</keyword>
<organism evidence="2 3">
    <name type="scientific">Terrabacter terrigena</name>
    <dbReference type="NCBI Taxonomy" id="574718"/>
    <lineage>
        <taxon>Bacteria</taxon>
        <taxon>Bacillati</taxon>
        <taxon>Actinomycetota</taxon>
        <taxon>Actinomycetes</taxon>
        <taxon>Micrococcales</taxon>
        <taxon>Intrasporangiaceae</taxon>
        <taxon>Terrabacter</taxon>
    </lineage>
</organism>
<dbReference type="Proteomes" id="UP001597046">
    <property type="component" value="Unassembled WGS sequence"/>
</dbReference>
<feature type="transmembrane region" description="Helical" evidence="1">
    <location>
        <begin position="61"/>
        <end position="79"/>
    </location>
</feature>
<feature type="transmembrane region" description="Helical" evidence="1">
    <location>
        <begin position="37"/>
        <end position="54"/>
    </location>
</feature>